<feature type="chain" id="PRO_5003937493" description="Lysozyme inhibitor LprI-like N-terminal domain-containing protein" evidence="1">
    <location>
        <begin position="26"/>
        <end position="141"/>
    </location>
</feature>
<dbReference type="KEGG" id="csg:Cylst_1484"/>
<reference evidence="3 4" key="1">
    <citation type="submission" date="2012-06" db="EMBL/GenBank/DDBJ databases">
        <title>Finished chromosome of genome of Cylindrospermum stagnale PCC 7417.</title>
        <authorList>
            <consortium name="US DOE Joint Genome Institute"/>
            <person name="Gugger M."/>
            <person name="Coursin T."/>
            <person name="Rippka R."/>
            <person name="Tandeau De Marsac N."/>
            <person name="Huntemann M."/>
            <person name="Wei C.-L."/>
            <person name="Han J."/>
            <person name="Detter J.C."/>
            <person name="Han C."/>
            <person name="Tapia R."/>
            <person name="Chen A."/>
            <person name="Kyrpides N."/>
            <person name="Mavromatis K."/>
            <person name="Markowitz V."/>
            <person name="Szeto E."/>
            <person name="Ivanova N."/>
            <person name="Pagani I."/>
            <person name="Pati A."/>
            <person name="Goodwin L."/>
            <person name="Nordberg H.P."/>
            <person name="Cantor M.N."/>
            <person name="Hua S.X."/>
            <person name="Woyke T."/>
            <person name="Kerfeld C.A."/>
        </authorList>
    </citation>
    <scope>NUCLEOTIDE SEQUENCE [LARGE SCALE GENOMIC DNA]</scope>
    <source>
        <strain evidence="3 4">PCC 7417</strain>
    </source>
</reference>
<name>K9WU86_9NOST</name>
<dbReference type="PANTHER" id="PTHR39176:SF1">
    <property type="entry name" value="PERIPLASMIC PROTEIN"/>
    <property type="match status" value="1"/>
</dbReference>
<dbReference type="PATRIC" id="fig|56107.3.peg.1675"/>
<dbReference type="OrthoDB" id="7340239at2"/>
<sequence>MHQIIPTLITILTLSSLSIPAVTMANTTPKQLETQLAQRLNCDNAQTQREITQCADLSFKNADKKLNQVYKQLLPKLPKSRQQKLITAQQAWLKFRDRNCEFVSSEYEGGTLAPSIYAGCLEQVTKQRTQQLQEYIQETLK</sequence>
<evidence type="ECO:0000313" key="3">
    <source>
        <dbReference type="EMBL" id="AFZ23768.1"/>
    </source>
</evidence>
<gene>
    <name evidence="3" type="ORF">Cylst_1484</name>
</gene>
<organism evidence="3 4">
    <name type="scientific">Cylindrospermum stagnale PCC 7417</name>
    <dbReference type="NCBI Taxonomy" id="56107"/>
    <lineage>
        <taxon>Bacteria</taxon>
        <taxon>Bacillati</taxon>
        <taxon>Cyanobacteriota</taxon>
        <taxon>Cyanophyceae</taxon>
        <taxon>Nostocales</taxon>
        <taxon>Nostocaceae</taxon>
        <taxon>Cylindrospermum</taxon>
    </lineage>
</organism>
<dbReference type="RefSeq" id="WP_015207024.1">
    <property type="nucleotide sequence ID" value="NC_019757.1"/>
</dbReference>
<evidence type="ECO:0000259" key="2">
    <source>
        <dbReference type="Pfam" id="PF07007"/>
    </source>
</evidence>
<dbReference type="Proteomes" id="UP000010475">
    <property type="component" value="Chromosome"/>
</dbReference>
<feature type="domain" description="Lysozyme inhibitor LprI-like N-terminal" evidence="2">
    <location>
        <begin position="42"/>
        <end position="132"/>
    </location>
</feature>
<dbReference type="Pfam" id="PF07007">
    <property type="entry name" value="LprI"/>
    <property type="match status" value="1"/>
</dbReference>
<proteinExistence type="predicted"/>
<feature type="signal peptide" evidence="1">
    <location>
        <begin position="1"/>
        <end position="25"/>
    </location>
</feature>
<dbReference type="Gene3D" id="1.20.1270.180">
    <property type="match status" value="1"/>
</dbReference>
<evidence type="ECO:0000256" key="1">
    <source>
        <dbReference type="SAM" id="SignalP"/>
    </source>
</evidence>
<dbReference type="HOGENOM" id="CLU_128596_8_1_3"/>
<dbReference type="InterPro" id="IPR009739">
    <property type="entry name" value="LprI-like_N"/>
</dbReference>
<dbReference type="eggNOG" id="COG3755">
    <property type="taxonomic scope" value="Bacteria"/>
</dbReference>
<evidence type="ECO:0000313" key="4">
    <source>
        <dbReference type="Proteomes" id="UP000010475"/>
    </source>
</evidence>
<keyword evidence="4" id="KW-1185">Reference proteome</keyword>
<dbReference type="STRING" id="56107.Cylst_1484"/>
<keyword evidence="1" id="KW-0732">Signal</keyword>
<dbReference type="PANTHER" id="PTHR39176">
    <property type="entry name" value="PERIPLASMIC PROTEIN-RELATED"/>
    <property type="match status" value="1"/>
</dbReference>
<accession>K9WU86</accession>
<dbReference type="AlphaFoldDB" id="K9WU86"/>
<protein>
    <recommendedName>
        <fullName evidence="2">Lysozyme inhibitor LprI-like N-terminal domain-containing protein</fullName>
    </recommendedName>
</protein>
<dbReference type="EMBL" id="CP003642">
    <property type="protein sequence ID" value="AFZ23768.1"/>
    <property type="molecule type" value="Genomic_DNA"/>
</dbReference>